<dbReference type="EMBL" id="UINC01039240">
    <property type="protein sequence ID" value="SVB37443.1"/>
    <property type="molecule type" value="Genomic_DNA"/>
</dbReference>
<gene>
    <name evidence="2" type="ORF">METZ01_LOCUS190297</name>
</gene>
<proteinExistence type="predicted"/>
<sequence>MKIKFLESRWSSAGLLVLIAVVIGLFMPGFPVTAQDNEEIVGYTIVGEDPVGPHTVQLQVSPLSPIVGTSRFAVRVRDKVTGADVDNAFVRVYATPSEKGKKQFSPALNSPFDPIYYLAQLDLEHPGIWAIDVEVDSELGGGTTVMSIQVQPRQRSGTGNDWGSGLFILVTLTFVLGISWMTYSSKKALRQRAEQKMR</sequence>
<evidence type="ECO:0000256" key="1">
    <source>
        <dbReference type="SAM" id="Phobius"/>
    </source>
</evidence>
<reference evidence="2" key="1">
    <citation type="submission" date="2018-05" db="EMBL/GenBank/DDBJ databases">
        <authorList>
            <person name="Lanie J.A."/>
            <person name="Ng W.-L."/>
            <person name="Kazmierczak K.M."/>
            <person name="Andrzejewski T.M."/>
            <person name="Davidsen T.M."/>
            <person name="Wayne K.J."/>
            <person name="Tettelin H."/>
            <person name="Glass J.I."/>
            <person name="Rusch D."/>
            <person name="Podicherti R."/>
            <person name="Tsui H.-C.T."/>
            <person name="Winkler M.E."/>
        </authorList>
    </citation>
    <scope>NUCLEOTIDE SEQUENCE</scope>
</reference>
<keyword evidence="1" id="KW-0812">Transmembrane</keyword>
<accession>A0A382DIJ0</accession>
<evidence type="ECO:0000313" key="2">
    <source>
        <dbReference type="EMBL" id="SVB37443.1"/>
    </source>
</evidence>
<protein>
    <recommendedName>
        <fullName evidence="3">YtkA-like domain-containing protein</fullName>
    </recommendedName>
</protein>
<dbReference type="AlphaFoldDB" id="A0A382DIJ0"/>
<keyword evidence="1" id="KW-1133">Transmembrane helix</keyword>
<organism evidence="2">
    <name type="scientific">marine metagenome</name>
    <dbReference type="NCBI Taxonomy" id="408172"/>
    <lineage>
        <taxon>unclassified sequences</taxon>
        <taxon>metagenomes</taxon>
        <taxon>ecological metagenomes</taxon>
    </lineage>
</organism>
<keyword evidence="1" id="KW-0472">Membrane</keyword>
<feature type="transmembrane region" description="Helical" evidence="1">
    <location>
        <begin position="162"/>
        <end position="183"/>
    </location>
</feature>
<evidence type="ECO:0008006" key="3">
    <source>
        <dbReference type="Google" id="ProtNLM"/>
    </source>
</evidence>
<name>A0A382DIJ0_9ZZZZ</name>